<feature type="compositionally biased region" description="Low complexity" evidence="1">
    <location>
        <begin position="384"/>
        <end position="407"/>
    </location>
</feature>
<evidence type="ECO:0000313" key="3">
    <source>
        <dbReference type="EMBL" id="CBT74614.1"/>
    </source>
</evidence>
<keyword evidence="2" id="KW-0812">Transmembrane</keyword>
<feature type="compositionally biased region" description="Gly residues" evidence="1">
    <location>
        <begin position="326"/>
        <end position="364"/>
    </location>
</feature>
<dbReference type="InterPro" id="IPR045782">
    <property type="entry name" value="TrbL_3"/>
</dbReference>
<feature type="transmembrane region" description="Helical" evidence="2">
    <location>
        <begin position="193"/>
        <end position="211"/>
    </location>
</feature>
<reference evidence="4" key="2">
    <citation type="submission" date="2010-07" db="EMBL/GenBank/DDBJ databases">
        <title>Complete genome sequence of Arthrobacter arilaitensis (strain DSM 16368 / CIP 108037 / JCM 13566 / Re117).</title>
        <authorList>
            <person name="Genoscope."/>
        </authorList>
    </citation>
    <scope>NUCLEOTIDE SEQUENCE [LARGE SCALE GENOMIC DNA]</scope>
    <source>
        <strain evidence="4">DSM 16368 / CIP 108037 / IAM 15318 / JCM 13566 / Re117</strain>
    </source>
</reference>
<name>A0ABP1TZT5_GLUAR</name>
<reference evidence="4" key="1">
    <citation type="journal article" date="2010" name="PLoS ONE">
        <title>The Arthrobacter arilaitensis Re117 genome sequence reveals its genetic adaptation to the surface of cheese.</title>
        <authorList>
            <person name="Monnet C."/>
            <person name="Loux V."/>
            <person name="Gibrat J.F."/>
            <person name="Spinnler E."/>
            <person name="Barbe V."/>
            <person name="Vacherie B."/>
            <person name="Gavory F."/>
            <person name="Gourbeyre E."/>
            <person name="Siguier P."/>
            <person name="Chandler M."/>
            <person name="Elleuch R."/>
            <person name="Irlinger F."/>
            <person name="Vallaeys T."/>
        </authorList>
    </citation>
    <scope>NUCLEOTIDE SEQUENCE</scope>
    <source>
        <strain evidence="4">DSM 16368 / CIP 108037 / IAM 15318 / JCM 13566 / Re117</strain>
    </source>
</reference>
<accession>A0ABP1TZT5</accession>
<evidence type="ECO:0000256" key="1">
    <source>
        <dbReference type="SAM" id="MobiDB-lite"/>
    </source>
</evidence>
<sequence length="476" mass="46461">MAICDIPVISNVCDVAGEAAATLVSAPFDWLAQAMGQAAGWLFEAVWSVFDTTTLVDVSDPGYIGVYNVLFGVAVFIMLIFFCLQLITGLIRRDPTALSRAALGLAKAVLGSFVAISITGLLLEITDQLTIGIVQATGNTMEGMGDRIALLAAGLVGINIAAPGVGAIITIFLAGLAISAAAIVWFSLLIRKALLLVAIVFAPIALAGASWDATKGWFTKWAAFVIALIASKLVLVVIFLVAITQVSAPIDLDLASIADPIAGIVLMLIAAFAPYMAYKFISFVGFDMYHAMSSEQEAKSAMNRPVPTVAKPAGDGPKKVLDDAGSSGGKSGGGSSASARTGGGGSSSGTAAGAGKGAAAGGTSAGASAGSAGAGAGGAGASAGAGAAAAGPAAAAVIGAQVVKGAATAGPKAGSAVGGQAEAHAGAAQDTAPPPAPNAPAQPTPGTARSASPAPPAPPAKATPPPAPPSSPKPKE</sequence>
<dbReference type="Proteomes" id="UP000006878">
    <property type="component" value="Chromosome"/>
</dbReference>
<feature type="compositionally biased region" description="Gly residues" evidence="1">
    <location>
        <begin position="372"/>
        <end position="383"/>
    </location>
</feature>
<keyword evidence="4" id="KW-1185">Reference proteome</keyword>
<evidence type="ECO:0000313" key="4">
    <source>
        <dbReference type="Proteomes" id="UP000006878"/>
    </source>
</evidence>
<gene>
    <name evidence="3" type="ordered locus">AARI_03780</name>
</gene>
<feature type="transmembrane region" description="Helical" evidence="2">
    <location>
        <begin position="254"/>
        <end position="278"/>
    </location>
</feature>
<feature type="compositionally biased region" description="Low complexity" evidence="1">
    <location>
        <begin position="418"/>
        <end position="431"/>
    </location>
</feature>
<feature type="transmembrane region" description="Helical" evidence="2">
    <location>
        <begin position="160"/>
        <end position="186"/>
    </location>
</feature>
<protein>
    <submittedName>
        <fullName evidence="3">Conserved hypothetical membrane protein</fullName>
    </submittedName>
</protein>
<dbReference type="EMBL" id="FQ311875">
    <property type="protein sequence ID" value="CBT74614.1"/>
    <property type="molecule type" value="Genomic_DNA"/>
</dbReference>
<dbReference type="Pfam" id="PF19590">
    <property type="entry name" value="TrbL_3"/>
    <property type="match status" value="1"/>
</dbReference>
<keyword evidence="2" id="KW-0472">Membrane</keyword>
<feature type="transmembrane region" description="Helical" evidence="2">
    <location>
        <begin position="223"/>
        <end position="242"/>
    </location>
</feature>
<evidence type="ECO:0000256" key="2">
    <source>
        <dbReference type="SAM" id="Phobius"/>
    </source>
</evidence>
<proteinExistence type="predicted"/>
<dbReference type="GeneID" id="303183994"/>
<feature type="transmembrane region" description="Helical" evidence="2">
    <location>
        <begin position="69"/>
        <end position="91"/>
    </location>
</feature>
<feature type="transmembrane region" description="Helical" evidence="2">
    <location>
        <begin position="103"/>
        <end position="123"/>
    </location>
</feature>
<feature type="region of interest" description="Disordered" evidence="1">
    <location>
        <begin position="300"/>
        <end position="476"/>
    </location>
</feature>
<dbReference type="RefSeq" id="WP_013347767.1">
    <property type="nucleotide sequence ID" value="NC_014550.1"/>
</dbReference>
<keyword evidence="2" id="KW-1133">Transmembrane helix</keyword>
<feature type="compositionally biased region" description="Pro residues" evidence="1">
    <location>
        <begin position="453"/>
        <end position="476"/>
    </location>
</feature>
<feature type="compositionally biased region" description="Pro residues" evidence="1">
    <location>
        <begin position="432"/>
        <end position="443"/>
    </location>
</feature>
<organism evidence="3 4">
    <name type="scientific">Glutamicibacter arilaitensis (strain DSM 16368 / CIP 108037 / IAM 15318 / JCM 13566 / NCIMB 14258 / Re117)</name>
    <name type="common">Arthrobacter arilaitensis</name>
    <dbReference type="NCBI Taxonomy" id="861360"/>
    <lineage>
        <taxon>Bacteria</taxon>
        <taxon>Bacillati</taxon>
        <taxon>Actinomycetota</taxon>
        <taxon>Actinomycetes</taxon>
        <taxon>Micrococcales</taxon>
        <taxon>Micrococcaceae</taxon>
        <taxon>Glutamicibacter</taxon>
    </lineage>
</organism>